<evidence type="ECO:0000313" key="2">
    <source>
        <dbReference type="EMBL" id="GIC94174.1"/>
    </source>
</evidence>
<evidence type="ECO:0000256" key="1">
    <source>
        <dbReference type="SAM" id="MobiDB-lite"/>
    </source>
</evidence>
<dbReference type="EMBL" id="BBXM02000009">
    <property type="protein sequence ID" value="GIC94174.1"/>
    <property type="molecule type" value="Genomic_DNA"/>
</dbReference>
<evidence type="ECO:0000313" key="3">
    <source>
        <dbReference type="Proteomes" id="UP000036893"/>
    </source>
</evidence>
<protein>
    <submittedName>
        <fullName evidence="2">Uncharacterized protein</fullName>
    </submittedName>
</protein>
<reference evidence="2" key="1">
    <citation type="journal article" date="2015" name="Genome Announc.">
        <title>Draft Genome Sequence of the Pathogenic Filamentous Fungus Aspergillus udagawae Strain IFM 46973T.</title>
        <authorList>
            <person name="Kusuya Y."/>
            <person name="Takahashi-Nakaguchi A."/>
            <person name="Takahashi H."/>
            <person name="Yaguchi T."/>
        </authorList>
    </citation>
    <scope>NUCLEOTIDE SEQUENCE</scope>
    <source>
        <strain evidence="2">IFM 46973</strain>
    </source>
</reference>
<comment type="caution">
    <text evidence="2">The sequence shown here is derived from an EMBL/GenBank/DDBJ whole genome shotgun (WGS) entry which is preliminary data.</text>
</comment>
<sequence length="311" mass="33944">MDLGNAMLSPEIASLPRDTDGGPSNIVPSTNFGVESSAATGLTFPNILTGDLDYLELHDLASRSPLRTLSPAALTYELLGHQPGPVSQAEPAPQSPAFALESPSIPWLGLDTMCERSQKQCSCLKTQLQCIAELCGHVDYDGLKLDQILADARQITQATAQHICCYACQKTPTGLIIFTIALQRAVLMLCHVCRNPQAYLQGLKVAIGNFQLSDEDDRDHKRILLVSATDRLEAVVNDLVAAVQKSQQKQQDGQFGSQTARANLDWISGTLQTICRRTKVMNSRLHTEPWGYYSSSTTNDAVQTQKELDIC</sequence>
<gene>
    <name evidence="2" type="ORF">Aud_010669</name>
</gene>
<feature type="region of interest" description="Disordered" evidence="1">
    <location>
        <begin position="1"/>
        <end position="23"/>
    </location>
</feature>
<dbReference type="Proteomes" id="UP000036893">
    <property type="component" value="Unassembled WGS sequence"/>
</dbReference>
<proteinExistence type="predicted"/>
<reference evidence="2" key="2">
    <citation type="submission" date="2021-01" db="EMBL/GenBank/DDBJ databases">
        <title>Pan-genome distribution and transcriptional activeness of fungal secondary metabolism genes in Aspergillus section Fumigati.</title>
        <authorList>
            <person name="Takahashi H."/>
            <person name="Umemura M."/>
            <person name="Ninomiya A."/>
            <person name="Kusuya Y."/>
            <person name="Urayama S."/>
            <person name="Shimizu M."/>
            <person name="Watanabe A."/>
            <person name="Kamei K."/>
            <person name="Yaguchi T."/>
            <person name="Hagiwara D."/>
        </authorList>
    </citation>
    <scope>NUCLEOTIDE SEQUENCE</scope>
    <source>
        <strain evidence="2">IFM 46973</strain>
    </source>
</reference>
<dbReference type="GeneID" id="66998146"/>
<accession>A0A8E0R2Z6</accession>
<dbReference type="RefSeq" id="XP_043151440.1">
    <property type="nucleotide sequence ID" value="XM_043295505.1"/>
</dbReference>
<name>A0A8E0R2Z6_9EURO</name>
<organism evidence="2 3">
    <name type="scientific">Aspergillus udagawae</name>
    <dbReference type="NCBI Taxonomy" id="91492"/>
    <lineage>
        <taxon>Eukaryota</taxon>
        <taxon>Fungi</taxon>
        <taxon>Dikarya</taxon>
        <taxon>Ascomycota</taxon>
        <taxon>Pezizomycotina</taxon>
        <taxon>Eurotiomycetes</taxon>
        <taxon>Eurotiomycetidae</taxon>
        <taxon>Eurotiales</taxon>
        <taxon>Aspergillaceae</taxon>
        <taxon>Aspergillus</taxon>
        <taxon>Aspergillus subgen. Fumigati</taxon>
    </lineage>
</organism>
<dbReference type="AlphaFoldDB" id="A0A8E0R2Z6"/>